<dbReference type="PANTHER" id="PTHR11091">
    <property type="entry name" value="OXIDOREDUCTASE-RELATED"/>
    <property type="match status" value="1"/>
</dbReference>
<dbReference type="EMBL" id="QGDL01000008">
    <property type="protein sequence ID" value="PWJ28522.1"/>
    <property type="molecule type" value="Genomic_DNA"/>
</dbReference>
<evidence type="ECO:0000313" key="3">
    <source>
        <dbReference type="EMBL" id="PWJ28522.1"/>
    </source>
</evidence>
<dbReference type="InterPro" id="IPR043143">
    <property type="entry name" value="Mal/L-sulf/L-lact_DH-like_NADP"/>
</dbReference>
<comment type="caution">
    <text evidence="3">The sequence shown here is derived from an EMBL/GenBank/DDBJ whole genome shotgun (WGS) entry which is preliminary data.</text>
</comment>
<keyword evidence="4" id="KW-1185">Reference proteome</keyword>
<evidence type="ECO:0000313" key="4">
    <source>
        <dbReference type="Proteomes" id="UP000245845"/>
    </source>
</evidence>
<evidence type="ECO:0000256" key="1">
    <source>
        <dbReference type="ARBA" id="ARBA00006056"/>
    </source>
</evidence>
<dbReference type="Pfam" id="PF02615">
    <property type="entry name" value="Ldh_2"/>
    <property type="match status" value="1"/>
</dbReference>
<dbReference type="PANTHER" id="PTHR11091:SF0">
    <property type="entry name" value="MALATE DEHYDROGENASE"/>
    <property type="match status" value="1"/>
</dbReference>
<dbReference type="OrthoDB" id="9769447at2"/>
<name>A0A2Y9BFQ2_9FIRM</name>
<protein>
    <submittedName>
        <fullName evidence="3">LDH2 family malate/lactate/ureidoglycolate dehydrogenase</fullName>
    </submittedName>
</protein>
<evidence type="ECO:0000256" key="2">
    <source>
        <dbReference type="ARBA" id="ARBA00023002"/>
    </source>
</evidence>
<proteinExistence type="inferred from homology"/>
<comment type="similarity">
    <text evidence="1">Belongs to the LDH2/MDH2 oxidoreductase family.</text>
</comment>
<dbReference type="Gene3D" id="3.30.1370.60">
    <property type="entry name" value="Hypothetical oxidoreductase yiak, domain 2"/>
    <property type="match status" value="1"/>
</dbReference>
<organism evidence="3 4">
    <name type="scientific">Faecalicatena orotica</name>
    <dbReference type="NCBI Taxonomy" id="1544"/>
    <lineage>
        <taxon>Bacteria</taxon>
        <taxon>Bacillati</taxon>
        <taxon>Bacillota</taxon>
        <taxon>Clostridia</taxon>
        <taxon>Lachnospirales</taxon>
        <taxon>Lachnospiraceae</taxon>
        <taxon>Faecalicatena</taxon>
    </lineage>
</organism>
<keyword evidence="2" id="KW-0560">Oxidoreductase</keyword>
<dbReference type="AlphaFoldDB" id="A0A2Y9BFQ2"/>
<dbReference type="Proteomes" id="UP000245845">
    <property type="component" value="Unassembled WGS sequence"/>
</dbReference>
<gene>
    <name evidence="3" type="ORF">A8806_10837</name>
</gene>
<dbReference type="GO" id="GO:0016491">
    <property type="term" value="F:oxidoreductase activity"/>
    <property type="evidence" value="ECO:0007669"/>
    <property type="project" value="UniProtKB-KW"/>
</dbReference>
<dbReference type="SUPFAM" id="SSF89733">
    <property type="entry name" value="L-sulfolactate dehydrogenase-like"/>
    <property type="match status" value="1"/>
</dbReference>
<dbReference type="Gene3D" id="1.10.1530.10">
    <property type="match status" value="1"/>
</dbReference>
<reference evidence="3 4" key="1">
    <citation type="submission" date="2018-05" db="EMBL/GenBank/DDBJ databases">
        <title>The Hungate 1000. A catalogue of reference genomes from the rumen microbiome.</title>
        <authorList>
            <person name="Kelly W."/>
        </authorList>
    </citation>
    <scope>NUCLEOTIDE SEQUENCE [LARGE SCALE GENOMIC DNA]</scope>
    <source>
        <strain evidence="3 4">NLAE-zl-C242</strain>
    </source>
</reference>
<accession>A0A2Y9BFQ2</accession>
<dbReference type="InterPro" id="IPR043144">
    <property type="entry name" value="Mal/L-sulf/L-lact_DH-like_ah"/>
</dbReference>
<sequence length="361" mass="39253">MANKSHYQFNETKRVAYSTIKPWIRQIFCTNGLKEADAEIVADSLVTADARGVYSHGILRTSIYRKRIQKGCVDVNAVPQVIVDNAATMVVEGNNAMGQVVGQYAMEKAIEKAKVYGISFVSARGSNHYGTCAYYAQMALAEQMIGISATIGGGNLMAPWGGTDARVGNNPFGIAIPAENAFPVVLDMAQSVVAKGKIVMATKTNTPIPKEWAFDNNGRETTDPFKAMQGTVRPIADYKGYGIAATVGFLCSVISDAAIGLSLKDVYEDFSGGLNKGQMFIAIDLAHLTDVSAFKRRMDREIAYIKASPPAKDMEEVYLPGELEARKQEQQMKEGILYPIEVLDEIKEISTKDKVKIPAGI</sequence>
<dbReference type="RefSeq" id="WP_109731709.1">
    <property type="nucleotide sequence ID" value="NZ_BAAACK010000003.1"/>
</dbReference>
<dbReference type="InterPro" id="IPR036111">
    <property type="entry name" value="Mal/L-sulfo/L-lacto_DH-like_sf"/>
</dbReference>
<dbReference type="InterPro" id="IPR003767">
    <property type="entry name" value="Malate/L-lactate_DH-like"/>
</dbReference>